<dbReference type="InterPro" id="IPR046522">
    <property type="entry name" value="DUF6699"/>
</dbReference>
<sequence>MHLLASLALCSSVLALLAKGAPSINQSEENSVKLARQIDGRPPEWQARQCYRDSAGNRALQAASFTSDSMTRELCNDFCGERGYALAGTEYGRECYCDFVFHDEFSLSGGCEMPCAGNPNETCGGPNELFIYRNVNAFLPRIKPQIQDYEYKGCYSDTLNPRTLPRQFVFPLSQGGVTIEKCVAACSAEHWSIAGLEYGSECFCGDFFGLDVVSLPANRCLMVLNFDDTYSHLNNPQQNASTPGDYTQTVPMISCKWAFDPITYPPPQHFIDPQYLARQGTHSRRPPPPPPYVLPTVPPEQWIYPIRPSTDRNGRTYQSETKSRKHKQHSGRGTASRRRRHRDRSNRPTIIPSTNKYTTIRGKDLRKYGAIPAFDQYQCINHSSWRKNYRVPKERIGLLKYWERLTGLLHRPHANLRIRATRSRLNPILSYDPHSLQPSLISDLRIPPHLSCKLAHMASVFDHDTRNAARDLSPIDLFQFAFSPPLHHVTLWHRRLPWYITISSPSGCDPQPSTSAAPTAGLTVQDLLRGLYDSLNIRISSQEYHAVTQTSRERLRVKHAFNVRCPTEEEREMDGMKRVDVLGSEVIFVGLQRSKPRIIVGDSVMAGVRREEVWEIVTKEPVKERFLLD</sequence>
<dbReference type="SMART" id="SM00321">
    <property type="entry name" value="WSC"/>
    <property type="match status" value="2"/>
</dbReference>
<feature type="compositionally biased region" description="Pro residues" evidence="2">
    <location>
        <begin position="286"/>
        <end position="297"/>
    </location>
</feature>
<evidence type="ECO:0000313" key="6">
    <source>
        <dbReference type="Proteomes" id="UP000284842"/>
    </source>
</evidence>
<dbReference type="Pfam" id="PF20415">
    <property type="entry name" value="DUF6699"/>
    <property type="match status" value="1"/>
</dbReference>
<dbReference type="AlphaFoldDB" id="A0A409VVF3"/>
<proteinExistence type="predicted"/>
<feature type="signal peptide" evidence="3">
    <location>
        <begin position="1"/>
        <end position="15"/>
    </location>
</feature>
<keyword evidence="6" id="KW-1185">Reference proteome</keyword>
<dbReference type="Proteomes" id="UP000284842">
    <property type="component" value="Unassembled WGS sequence"/>
</dbReference>
<reference evidence="5 6" key="1">
    <citation type="journal article" date="2018" name="Evol. Lett.">
        <title>Horizontal gene cluster transfer increased hallucinogenic mushroom diversity.</title>
        <authorList>
            <person name="Reynolds H.T."/>
            <person name="Vijayakumar V."/>
            <person name="Gluck-Thaler E."/>
            <person name="Korotkin H.B."/>
            <person name="Matheny P.B."/>
            <person name="Slot J.C."/>
        </authorList>
    </citation>
    <scope>NUCLEOTIDE SEQUENCE [LARGE SCALE GENOMIC DNA]</scope>
    <source>
        <strain evidence="5 6">2629</strain>
    </source>
</reference>
<keyword evidence="1" id="KW-0677">Repeat</keyword>
<dbReference type="EMBL" id="NHTK01005961">
    <property type="protein sequence ID" value="PPQ70232.1"/>
    <property type="molecule type" value="Genomic_DNA"/>
</dbReference>
<gene>
    <name evidence="5" type="ORF">CVT24_013090</name>
</gene>
<accession>A0A409VVF3</accession>
<dbReference type="OrthoDB" id="3265169at2759"/>
<dbReference type="PANTHER" id="PTHR45964">
    <property type="entry name" value="WSCD FAMILY MEMBER CG9164"/>
    <property type="match status" value="1"/>
</dbReference>
<feature type="chain" id="PRO_5019476791" description="WSC domain-containing protein" evidence="3">
    <location>
        <begin position="16"/>
        <end position="629"/>
    </location>
</feature>
<name>A0A409VVF3_9AGAR</name>
<evidence type="ECO:0000259" key="4">
    <source>
        <dbReference type="PROSITE" id="PS51212"/>
    </source>
</evidence>
<dbReference type="STRING" id="181874.A0A409VVF3"/>
<dbReference type="InParanoid" id="A0A409VVF3"/>
<feature type="region of interest" description="Disordered" evidence="2">
    <location>
        <begin position="303"/>
        <end position="350"/>
    </location>
</feature>
<evidence type="ECO:0000313" key="5">
    <source>
        <dbReference type="EMBL" id="PPQ70232.1"/>
    </source>
</evidence>
<feature type="domain" description="WSC" evidence="4">
    <location>
        <begin position="148"/>
        <end position="252"/>
    </location>
</feature>
<evidence type="ECO:0000256" key="2">
    <source>
        <dbReference type="SAM" id="MobiDB-lite"/>
    </source>
</evidence>
<dbReference type="InterPro" id="IPR051589">
    <property type="entry name" value="Sialate-O-sulfotransferase"/>
</dbReference>
<protein>
    <recommendedName>
        <fullName evidence="4">WSC domain-containing protein</fullName>
    </recommendedName>
</protein>
<organism evidence="5 6">
    <name type="scientific">Panaeolus cyanescens</name>
    <dbReference type="NCBI Taxonomy" id="181874"/>
    <lineage>
        <taxon>Eukaryota</taxon>
        <taxon>Fungi</taxon>
        <taxon>Dikarya</taxon>
        <taxon>Basidiomycota</taxon>
        <taxon>Agaricomycotina</taxon>
        <taxon>Agaricomycetes</taxon>
        <taxon>Agaricomycetidae</taxon>
        <taxon>Agaricales</taxon>
        <taxon>Agaricineae</taxon>
        <taxon>Galeropsidaceae</taxon>
        <taxon>Panaeolus</taxon>
    </lineage>
</organism>
<feature type="compositionally biased region" description="Basic residues" evidence="2">
    <location>
        <begin position="323"/>
        <end position="344"/>
    </location>
</feature>
<feature type="domain" description="WSC" evidence="4">
    <location>
        <begin position="44"/>
        <end position="135"/>
    </location>
</feature>
<evidence type="ECO:0000256" key="1">
    <source>
        <dbReference type="ARBA" id="ARBA00022737"/>
    </source>
</evidence>
<dbReference type="PANTHER" id="PTHR45964:SF5">
    <property type="entry name" value="WSCD FAMILY MEMBER CG9164"/>
    <property type="match status" value="1"/>
</dbReference>
<evidence type="ECO:0000256" key="3">
    <source>
        <dbReference type="SAM" id="SignalP"/>
    </source>
</evidence>
<keyword evidence="3" id="KW-0732">Signal</keyword>
<dbReference type="InterPro" id="IPR002889">
    <property type="entry name" value="WSC_carb-bd"/>
</dbReference>
<comment type="caution">
    <text evidence="5">The sequence shown here is derived from an EMBL/GenBank/DDBJ whole genome shotgun (WGS) entry which is preliminary data.</text>
</comment>
<dbReference type="PROSITE" id="PS51212">
    <property type="entry name" value="WSC"/>
    <property type="match status" value="2"/>
</dbReference>
<dbReference type="Pfam" id="PF01822">
    <property type="entry name" value="WSC"/>
    <property type="match status" value="2"/>
</dbReference>
<feature type="region of interest" description="Disordered" evidence="2">
    <location>
        <begin position="278"/>
        <end position="297"/>
    </location>
</feature>